<comment type="function">
    <text evidence="7">Translation factor necessary for the incorporation of selenocysteine into proteins. It probably replaces EF-Tu for the insertion of selenocysteine directed by the UGA codon. SelB binds GTP and GDP.</text>
</comment>
<protein>
    <recommendedName>
        <fullName evidence="2">Selenocysteine-specific elongation factor</fullName>
    </recommendedName>
    <alternativeName>
        <fullName evidence="8">SelB translation factor</fullName>
    </alternativeName>
</protein>
<dbReference type="CDD" id="cd04171">
    <property type="entry name" value="SelB"/>
    <property type="match status" value="1"/>
</dbReference>
<evidence type="ECO:0000259" key="10">
    <source>
        <dbReference type="PROSITE" id="PS51722"/>
    </source>
</evidence>
<evidence type="ECO:0000256" key="4">
    <source>
        <dbReference type="ARBA" id="ARBA00022741"/>
    </source>
</evidence>
<dbReference type="GO" id="GO:0004020">
    <property type="term" value="F:adenylylsulfate kinase activity"/>
    <property type="evidence" value="ECO:0007669"/>
    <property type="project" value="UniProtKB-EC"/>
</dbReference>
<evidence type="ECO:0000256" key="7">
    <source>
        <dbReference type="ARBA" id="ARBA00025526"/>
    </source>
</evidence>
<dbReference type="InterPro" id="IPR015190">
    <property type="entry name" value="Elong_fac_SelB-wing-hlx_typ-2"/>
</dbReference>
<comment type="caution">
    <text evidence="11">The sequence shown here is derived from an EMBL/GenBank/DDBJ whole genome shotgun (WGS) entry which is preliminary data.</text>
</comment>
<dbReference type="GO" id="GO:0003924">
    <property type="term" value="F:GTPase activity"/>
    <property type="evidence" value="ECO:0007669"/>
    <property type="project" value="InterPro"/>
</dbReference>
<dbReference type="InterPro" id="IPR057335">
    <property type="entry name" value="Beta-barrel_SelB"/>
</dbReference>
<dbReference type="PRINTS" id="PR00315">
    <property type="entry name" value="ELONGATNFCT"/>
</dbReference>
<dbReference type="InterPro" id="IPR009000">
    <property type="entry name" value="Transl_B-barrel_sf"/>
</dbReference>
<dbReference type="InterPro" id="IPR027417">
    <property type="entry name" value="P-loop_NTPase"/>
</dbReference>
<keyword evidence="6" id="KW-0342">GTP-binding</keyword>
<dbReference type="InterPro" id="IPR031157">
    <property type="entry name" value="G_TR_CS"/>
</dbReference>
<feature type="domain" description="Tr-type G" evidence="10">
    <location>
        <begin position="1"/>
        <end position="168"/>
    </location>
</feature>
<dbReference type="AlphaFoldDB" id="A0A2P7ATD7"/>
<dbReference type="GO" id="GO:0005737">
    <property type="term" value="C:cytoplasm"/>
    <property type="evidence" value="ECO:0007669"/>
    <property type="project" value="UniProtKB-SubCell"/>
</dbReference>
<reference evidence="12" key="1">
    <citation type="submission" date="2017-11" db="EMBL/GenBank/DDBJ databases">
        <authorList>
            <person name="Kuznetsova I."/>
            <person name="Sazanova A."/>
            <person name="Chirak E."/>
            <person name="Safronova V."/>
            <person name="Willems A."/>
        </authorList>
    </citation>
    <scope>NUCLEOTIDE SEQUENCE [LARGE SCALE GENOMIC DNA]</scope>
    <source>
        <strain evidence="12">CCBAU 03422</strain>
    </source>
</reference>
<sequence length="694" mass="75376">MIVGTAGHIDHGKTSLVKALTNVDTDRLKEEKARGISIDLGFAYMPVEGAETLGFVDVPGHEKFIHTMLAGASGIDFALLVVAADDGMMPQTHEHLAIIDLLGIEYGVVALTKSDVVPKERLIQLETTIRSELAGTALRDVPIIAVSTVSGQGLAALREVIVGAARQFTRRSAAGGFRLAVDRSFTIHGAGTVVTGTVLSGMVSVDSHVTVSPSGLSARIRSIHAQNRPSEVGRAGDRCALNLVGADISKAAITRGDMVLDSSLYAPTNRIDATLRVLGCERKPIGHWFPVRLHHASTEVGARIVLLDDEPAAPGTRTRVQLVLDRPVAAAVGDRYVIRDTSAQRTIGGGRFVDLRPPGRKRRTAERRAQLDAQELIEPDRAMAALLAVSPFYLDITAFARDRAMAWKDVSALAQATGVVQLSVETSVFAMSLGHWKEFKRDLLDRLATFHADNPDLLGIGIERLRSQLEPRLPLSAFRSALQSLARSGDIGLEGAWVRLAGHEVTMAPADERFWKEIEPLLGGADRFRPPRVRDLAELFAMPESRVRQLLKLGGRMGKVHEIAHDHFFLRGTVAEMVMIAAEVSLATAEGWFTAAQFRDRVENGRKVAIQILDFFDHHSITLRRGDLRRVNRNRLDFFAGPIDGARARNVVFGGETSPVGRPDFKSGRGRETVFGGFDSHSLPPSSTNPGSSR</sequence>
<evidence type="ECO:0000313" key="12">
    <source>
        <dbReference type="Proteomes" id="UP000241764"/>
    </source>
</evidence>
<keyword evidence="11" id="KW-0251">Elongation factor</keyword>
<dbReference type="InterPro" id="IPR000795">
    <property type="entry name" value="T_Tr_GTP-bd_dom"/>
</dbReference>
<dbReference type="Gene3D" id="1.10.10.10">
    <property type="entry name" value="Winged helix-like DNA-binding domain superfamily/Winged helix DNA-binding domain"/>
    <property type="match status" value="3"/>
</dbReference>
<dbReference type="OrthoDB" id="9803139at2"/>
<feature type="compositionally biased region" description="Polar residues" evidence="9">
    <location>
        <begin position="683"/>
        <end position="694"/>
    </location>
</feature>
<dbReference type="Proteomes" id="UP000241764">
    <property type="component" value="Unassembled WGS sequence"/>
</dbReference>
<dbReference type="NCBIfam" id="TIGR00475">
    <property type="entry name" value="selB"/>
    <property type="match status" value="1"/>
</dbReference>
<name>A0A2P7ATD7_9HYPH</name>
<evidence type="ECO:0000256" key="1">
    <source>
        <dbReference type="ARBA" id="ARBA00004496"/>
    </source>
</evidence>
<dbReference type="EMBL" id="PGGM01000019">
    <property type="protein sequence ID" value="PSH57489.1"/>
    <property type="molecule type" value="Genomic_DNA"/>
</dbReference>
<keyword evidence="3" id="KW-0963">Cytoplasm</keyword>
<dbReference type="PROSITE" id="PS00301">
    <property type="entry name" value="G_TR_1"/>
    <property type="match status" value="1"/>
</dbReference>
<dbReference type="GO" id="GO:0003746">
    <property type="term" value="F:translation elongation factor activity"/>
    <property type="evidence" value="ECO:0007669"/>
    <property type="project" value="UniProtKB-KW"/>
</dbReference>
<keyword evidence="12" id="KW-1185">Reference proteome</keyword>
<dbReference type="SUPFAM" id="SSF46785">
    <property type="entry name" value="Winged helix' DNA-binding domain"/>
    <property type="match status" value="3"/>
</dbReference>
<dbReference type="Pfam" id="PF03144">
    <property type="entry name" value="GTP_EFTU_D2"/>
    <property type="match status" value="1"/>
</dbReference>
<proteinExistence type="predicted"/>
<dbReference type="InterPro" id="IPR050055">
    <property type="entry name" value="EF-Tu_GTPase"/>
</dbReference>
<dbReference type="InterPro" id="IPR004535">
    <property type="entry name" value="Transl_elong_SelB"/>
</dbReference>
<dbReference type="CDD" id="cd03696">
    <property type="entry name" value="SelB_II"/>
    <property type="match status" value="1"/>
</dbReference>
<dbReference type="InterPro" id="IPR036388">
    <property type="entry name" value="WH-like_DNA-bd_sf"/>
</dbReference>
<dbReference type="InterPro" id="IPR015191">
    <property type="entry name" value="SelB_WHD4"/>
</dbReference>
<dbReference type="InterPro" id="IPR004161">
    <property type="entry name" value="EFTu-like_2"/>
</dbReference>
<dbReference type="SUPFAM" id="SSF50465">
    <property type="entry name" value="EF-Tu/eEF-1alpha/eIF2-gamma C-terminal domain"/>
    <property type="match status" value="1"/>
</dbReference>
<dbReference type="SUPFAM" id="SSF52540">
    <property type="entry name" value="P-loop containing nucleoside triphosphate hydrolases"/>
    <property type="match status" value="1"/>
</dbReference>
<feature type="region of interest" description="Disordered" evidence="9">
    <location>
        <begin position="659"/>
        <end position="694"/>
    </location>
</feature>
<dbReference type="Pfam" id="PF25461">
    <property type="entry name" value="Beta-barrel_SelB"/>
    <property type="match status" value="1"/>
</dbReference>
<dbReference type="GO" id="GO:0005525">
    <property type="term" value="F:GTP binding"/>
    <property type="evidence" value="ECO:0007669"/>
    <property type="project" value="UniProtKB-KW"/>
</dbReference>
<organism evidence="11 12">
    <name type="scientific">Phyllobacterium sophorae</name>
    <dbReference type="NCBI Taxonomy" id="1520277"/>
    <lineage>
        <taxon>Bacteria</taxon>
        <taxon>Pseudomonadati</taxon>
        <taxon>Pseudomonadota</taxon>
        <taxon>Alphaproteobacteria</taxon>
        <taxon>Hyphomicrobiales</taxon>
        <taxon>Phyllobacteriaceae</taxon>
        <taxon>Phyllobacterium</taxon>
    </lineage>
</organism>
<dbReference type="PANTHER" id="PTHR43721:SF11">
    <property type="entry name" value="SELENOCYSTEINE-SPECIFIC ELONGATION FACTOR"/>
    <property type="match status" value="1"/>
</dbReference>
<evidence type="ECO:0000256" key="6">
    <source>
        <dbReference type="ARBA" id="ARBA00023134"/>
    </source>
</evidence>
<dbReference type="GO" id="GO:0003723">
    <property type="term" value="F:RNA binding"/>
    <property type="evidence" value="ECO:0007669"/>
    <property type="project" value="InterPro"/>
</dbReference>
<dbReference type="Pfam" id="PF09107">
    <property type="entry name" value="WHD_3rd_SelB"/>
    <property type="match status" value="1"/>
</dbReference>
<dbReference type="Pfam" id="PF09106">
    <property type="entry name" value="WHD_2nd_SelB"/>
    <property type="match status" value="1"/>
</dbReference>
<dbReference type="PROSITE" id="PS51722">
    <property type="entry name" value="G_TR_2"/>
    <property type="match status" value="1"/>
</dbReference>
<dbReference type="InterPro" id="IPR036390">
    <property type="entry name" value="WH_DNA-bd_sf"/>
</dbReference>
<keyword evidence="4" id="KW-0547">Nucleotide-binding</keyword>
<dbReference type="GO" id="GO:0001514">
    <property type="term" value="P:selenocysteine incorporation"/>
    <property type="evidence" value="ECO:0007669"/>
    <property type="project" value="InterPro"/>
</dbReference>
<dbReference type="Pfam" id="PF00009">
    <property type="entry name" value="GTP_EFTU"/>
    <property type="match status" value="1"/>
</dbReference>
<dbReference type="Gene3D" id="2.40.30.10">
    <property type="entry name" value="Translation factors"/>
    <property type="match status" value="1"/>
</dbReference>
<dbReference type="SUPFAM" id="SSF50447">
    <property type="entry name" value="Translation proteins"/>
    <property type="match status" value="1"/>
</dbReference>
<accession>A0A2P7ATD7</accession>
<evidence type="ECO:0000256" key="2">
    <source>
        <dbReference type="ARBA" id="ARBA00015953"/>
    </source>
</evidence>
<feature type="compositionally biased region" description="Basic and acidic residues" evidence="9">
    <location>
        <begin position="663"/>
        <end position="672"/>
    </location>
</feature>
<dbReference type="CDD" id="cd15491">
    <property type="entry name" value="selB_III"/>
    <property type="match status" value="1"/>
</dbReference>
<gene>
    <name evidence="11" type="primary">selB</name>
    <name evidence="11" type="ORF">CU103_28465</name>
</gene>
<evidence type="ECO:0000256" key="8">
    <source>
        <dbReference type="ARBA" id="ARBA00031615"/>
    </source>
</evidence>
<dbReference type="InterPro" id="IPR009001">
    <property type="entry name" value="Transl_elong_EF1A/Init_IF2_C"/>
</dbReference>
<dbReference type="PANTHER" id="PTHR43721">
    <property type="entry name" value="ELONGATION FACTOR TU-RELATED"/>
    <property type="match status" value="1"/>
</dbReference>
<comment type="subcellular location">
    <subcellularLocation>
        <location evidence="1">Cytoplasm</location>
    </subcellularLocation>
</comment>
<evidence type="ECO:0000256" key="3">
    <source>
        <dbReference type="ARBA" id="ARBA00022490"/>
    </source>
</evidence>
<evidence type="ECO:0000256" key="9">
    <source>
        <dbReference type="SAM" id="MobiDB-lite"/>
    </source>
</evidence>
<evidence type="ECO:0000313" key="11">
    <source>
        <dbReference type="EMBL" id="PSH57489.1"/>
    </source>
</evidence>
<dbReference type="Gene3D" id="3.40.50.300">
    <property type="entry name" value="P-loop containing nucleotide triphosphate hydrolases"/>
    <property type="match status" value="1"/>
</dbReference>
<evidence type="ECO:0000256" key="5">
    <source>
        <dbReference type="ARBA" id="ARBA00022917"/>
    </source>
</evidence>
<keyword evidence="5" id="KW-0648">Protein biosynthesis</keyword>